<keyword evidence="2" id="KW-1185">Reference proteome</keyword>
<reference evidence="1" key="1">
    <citation type="submission" date="2021-09" db="EMBL/GenBank/DDBJ databases">
        <authorList>
            <consortium name="Pathogen Informatics"/>
        </authorList>
    </citation>
    <scope>NUCLEOTIDE SEQUENCE</scope>
</reference>
<organism evidence="1 2">
    <name type="scientific">Cercopithifilaria johnstoni</name>
    <dbReference type="NCBI Taxonomy" id="2874296"/>
    <lineage>
        <taxon>Eukaryota</taxon>
        <taxon>Metazoa</taxon>
        <taxon>Ecdysozoa</taxon>
        <taxon>Nematoda</taxon>
        <taxon>Chromadorea</taxon>
        <taxon>Rhabditida</taxon>
        <taxon>Spirurina</taxon>
        <taxon>Spiruromorpha</taxon>
        <taxon>Filarioidea</taxon>
        <taxon>Onchocercidae</taxon>
        <taxon>Cercopithifilaria</taxon>
    </lineage>
</organism>
<gene>
    <name evidence="1" type="ORF">CJOHNSTONI_LOCUS2241</name>
</gene>
<evidence type="ECO:0000313" key="1">
    <source>
        <dbReference type="EMBL" id="CAG9531874.1"/>
    </source>
</evidence>
<dbReference type="EMBL" id="CAKAEH010000778">
    <property type="protein sequence ID" value="CAG9531874.1"/>
    <property type="molecule type" value="Genomic_DNA"/>
</dbReference>
<sequence>MDCFGVMPFRCSSSLSSRLSRESAENVTQRLRQQQHCHGNNSDMLTYAALRTRARTPHPTASQLSSPASATAVALTAAQHEREALAFTTHYVLSELNKPAIPNYRIIIGK</sequence>
<dbReference type="OrthoDB" id="10518072at2759"/>
<dbReference type="Proteomes" id="UP000746747">
    <property type="component" value="Unassembled WGS sequence"/>
</dbReference>
<protein>
    <submittedName>
        <fullName evidence="1">Uncharacterized protein</fullName>
    </submittedName>
</protein>
<dbReference type="AlphaFoldDB" id="A0A8J2MK48"/>
<evidence type="ECO:0000313" key="2">
    <source>
        <dbReference type="Proteomes" id="UP000746747"/>
    </source>
</evidence>
<name>A0A8J2MK48_9BILA</name>
<accession>A0A8J2MK48</accession>
<proteinExistence type="predicted"/>
<comment type="caution">
    <text evidence="1">The sequence shown here is derived from an EMBL/GenBank/DDBJ whole genome shotgun (WGS) entry which is preliminary data.</text>
</comment>